<dbReference type="EMBL" id="JBBMFS010000001">
    <property type="protein sequence ID" value="MEQ2553651.1"/>
    <property type="molecule type" value="Genomic_DNA"/>
</dbReference>
<organism evidence="1 2">
    <name type="scientific">Lachnospira intestinalis</name>
    <dbReference type="NCBI Taxonomy" id="3133158"/>
    <lineage>
        <taxon>Bacteria</taxon>
        <taxon>Bacillati</taxon>
        <taxon>Bacillota</taxon>
        <taxon>Clostridia</taxon>
        <taxon>Lachnospirales</taxon>
        <taxon>Lachnospiraceae</taxon>
        <taxon>Lachnospira</taxon>
    </lineage>
</organism>
<dbReference type="Proteomes" id="UP001546774">
    <property type="component" value="Unassembled WGS sequence"/>
</dbReference>
<comment type="caution">
    <text evidence="1">The sequence shown here is derived from an EMBL/GenBank/DDBJ whole genome shotgun (WGS) entry which is preliminary data.</text>
</comment>
<proteinExistence type="predicted"/>
<reference evidence="1" key="1">
    <citation type="submission" date="2024-03" db="EMBL/GenBank/DDBJ databases">
        <title>Human intestinal bacterial collection.</title>
        <authorList>
            <person name="Pauvert C."/>
            <person name="Hitch T.C.A."/>
            <person name="Clavel T."/>
        </authorList>
    </citation>
    <scope>NUCLEOTIDE SEQUENCE [LARGE SCALE GENOMIC DNA]</scope>
    <source>
        <strain evidence="1">CLA-AA-H89B</strain>
    </source>
</reference>
<evidence type="ECO:0000313" key="1">
    <source>
        <dbReference type="EMBL" id="MEQ2553651.1"/>
    </source>
</evidence>
<sequence length="143" mass="16176">MKTITVNSNEYKLEFSFEAAEYKDIVQKMFKVLSGAYVVEESKDMQNPTTKDIINGTANMIGDTADICVTAFYAGLLENNPLSHEEAKTVMRDYMKENKLSYKKLYDELRNCMETDGFFDLSGLNDMIQQMYGTAPEATAQTA</sequence>
<evidence type="ECO:0008006" key="3">
    <source>
        <dbReference type="Google" id="ProtNLM"/>
    </source>
</evidence>
<keyword evidence="2" id="KW-1185">Reference proteome</keyword>
<protein>
    <recommendedName>
        <fullName evidence="3">Phage protein</fullName>
    </recommendedName>
</protein>
<evidence type="ECO:0000313" key="2">
    <source>
        <dbReference type="Proteomes" id="UP001546774"/>
    </source>
</evidence>
<name>A0ABV1H1T6_9FIRM</name>
<accession>A0ABV1H1T6</accession>
<gene>
    <name evidence="1" type="ORF">WMO37_01295</name>
</gene>